<keyword evidence="6" id="KW-0067">ATP-binding</keyword>
<dbReference type="FunFam" id="1.10.3380.30:FF:000003">
    <property type="entry name" value="ATP dependent RNA helicase (Dob1)"/>
    <property type="match status" value="1"/>
</dbReference>
<dbReference type="SMR" id="G0RZ64"/>
<dbReference type="Gene3D" id="2.40.30.300">
    <property type="match status" value="1"/>
</dbReference>
<dbReference type="PIRSF" id="PIRSF005198">
    <property type="entry name" value="Antiviral_helicase_SKI2"/>
    <property type="match status" value="1"/>
</dbReference>
<dbReference type="PDB" id="6YFV">
    <property type="method" value="X-ray"/>
    <property type="resolution" value="2.75 A"/>
    <property type="chains" value="A/C=654-865"/>
</dbReference>
<keyword evidence="13 14" id="KW-0002">3D-structure</keyword>
<feature type="domain" description="Helicase ATP-binding" evidence="9">
    <location>
        <begin position="171"/>
        <end position="327"/>
    </location>
</feature>
<dbReference type="GO" id="GO:0016787">
    <property type="term" value="F:hydrolase activity"/>
    <property type="evidence" value="ECO:0007669"/>
    <property type="project" value="UniProtKB-KW"/>
</dbReference>
<keyword evidence="5 11" id="KW-0347">Helicase</keyword>
<dbReference type="GO" id="GO:0005524">
    <property type="term" value="F:ATP binding"/>
    <property type="evidence" value="ECO:0007669"/>
    <property type="project" value="UniProtKB-KW"/>
</dbReference>
<feature type="region of interest" description="Disordered" evidence="8">
    <location>
        <begin position="375"/>
        <end position="401"/>
    </location>
</feature>
<dbReference type="SMART" id="SM00490">
    <property type="entry name" value="HELICc"/>
    <property type="match status" value="1"/>
</dbReference>
<dbReference type="Pfam" id="PF21408">
    <property type="entry name" value="MTR4-like_stalk"/>
    <property type="match status" value="1"/>
</dbReference>
<evidence type="ECO:0000313" key="12">
    <source>
        <dbReference type="Proteomes" id="UP000008066"/>
    </source>
</evidence>
<feature type="compositionally biased region" description="Polar residues" evidence="8">
    <location>
        <begin position="67"/>
        <end position="82"/>
    </location>
</feature>
<dbReference type="Pfam" id="PF00271">
    <property type="entry name" value="Helicase_C"/>
    <property type="match status" value="1"/>
</dbReference>
<feature type="compositionally biased region" description="Low complexity" evidence="8">
    <location>
        <begin position="38"/>
        <end position="49"/>
    </location>
</feature>
<feature type="compositionally biased region" description="Basic residues" evidence="8">
    <location>
        <begin position="388"/>
        <end position="397"/>
    </location>
</feature>
<evidence type="ECO:0000256" key="7">
    <source>
        <dbReference type="ARBA" id="ARBA00023242"/>
    </source>
</evidence>
<dbReference type="eggNOG" id="KOG0948">
    <property type="taxonomic scope" value="Eukaryota"/>
</dbReference>
<evidence type="ECO:0000256" key="5">
    <source>
        <dbReference type="ARBA" id="ARBA00022806"/>
    </source>
</evidence>
<dbReference type="PDB" id="6YGU">
    <property type="method" value="X-ray"/>
    <property type="resolution" value="1.99 A"/>
    <property type="chains" value="A/C=654-865"/>
</dbReference>
<dbReference type="PROSITE" id="PS51194">
    <property type="entry name" value="HELICASE_CTER"/>
    <property type="match status" value="1"/>
</dbReference>
<dbReference type="Gene3D" id="3.40.50.300">
    <property type="entry name" value="P-loop containing nucleotide triphosphate hydrolases"/>
    <property type="match status" value="2"/>
</dbReference>
<organism evidence="12">
    <name type="scientific">Chaetomium thermophilum (strain DSM 1495 / CBS 144.50 / IMI 039719)</name>
    <name type="common">Thermochaetoides thermophila</name>
    <dbReference type="NCBI Taxonomy" id="759272"/>
    <lineage>
        <taxon>Eukaryota</taxon>
        <taxon>Fungi</taxon>
        <taxon>Dikarya</taxon>
        <taxon>Ascomycota</taxon>
        <taxon>Pezizomycotina</taxon>
        <taxon>Sordariomycetes</taxon>
        <taxon>Sordariomycetidae</taxon>
        <taxon>Sordariales</taxon>
        <taxon>Chaetomiaceae</taxon>
        <taxon>Thermochaetoides</taxon>
    </lineage>
</organism>
<dbReference type="STRING" id="759272.G0RZ64"/>
<dbReference type="KEGG" id="cthr:CTHT_0001850"/>
<comment type="similarity">
    <text evidence="2">Belongs to the helicase family. SKI2 subfamily.</text>
</comment>
<dbReference type="Proteomes" id="UP000008066">
    <property type="component" value="Unassembled WGS sequence"/>
</dbReference>
<dbReference type="SUPFAM" id="SSF52540">
    <property type="entry name" value="P-loop containing nucleoside triphosphate hydrolases"/>
    <property type="match status" value="1"/>
</dbReference>
<keyword evidence="12" id="KW-1185">Reference proteome</keyword>
<dbReference type="GO" id="GO:0003724">
    <property type="term" value="F:RNA helicase activity"/>
    <property type="evidence" value="ECO:0007669"/>
    <property type="project" value="InterPro"/>
</dbReference>
<dbReference type="InterPro" id="IPR012961">
    <property type="entry name" value="Ski2/MTR4_C"/>
</dbReference>
<dbReference type="FunFam" id="3.40.50.300:FF:000141">
    <property type="entry name" value="ATP-dependent RNA helicase DOB1"/>
    <property type="match status" value="1"/>
</dbReference>
<name>G0RZ64_CHATD</name>
<dbReference type="PANTHER" id="PTHR12131:SF7">
    <property type="entry name" value="EXOSOME RNA HELICASE MTR4"/>
    <property type="match status" value="1"/>
</dbReference>
<keyword evidence="7" id="KW-0539">Nucleus</keyword>
<reference evidence="11 12" key="1">
    <citation type="journal article" date="2011" name="Cell">
        <title>Insight into structure and assembly of the nuclear pore complex by utilizing the genome of a eukaryotic thermophile.</title>
        <authorList>
            <person name="Amlacher S."/>
            <person name="Sarges P."/>
            <person name="Flemming D."/>
            <person name="van Noort V."/>
            <person name="Kunze R."/>
            <person name="Devos D.P."/>
            <person name="Arumugam M."/>
            <person name="Bork P."/>
            <person name="Hurt E."/>
        </authorList>
    </citation>
    <scope>NUCLEOTIDE SEQUENCE [LARGE SCALE GENOMIC DNA]</scope>
    <source>
        <strain evidence="12">DSM 1495 / CBS 144.50 / IMI 039719</strain>
    </source>
</reference>
<dbReference type="GeneID" id="18254223"/>
<evidence type="ECO:0000256" key="6">
    <source>
        <dbReference type="ARBA" id="ARBA00022840"/>
    </source>
</evidence>
<dbReference type="InterPro" id="IPR048392">
    <property type="entry name" value="MTR4-like_stalk"/>
</dbReference>
<dbReference type="GO" id="GO:0003723">
    <property type="term" value="F:RNA binding"/>
    <property type="evidence" value="ECO:0007669"/>
    <property type="project" value="InterPro"/>
</dbReference>
<dbReference type="InterPro" id="IPR016438">
    <property type="entry name" value="SKI2-like"/>
</dbReference>
<dbReference type="EMBL" id="GL988032">
    <property type="protein sequence ID" value="EGS23492.1"/>
    <property type="molecule type" value="Genomic_DNA"/>
</dbReference>
<feature type="disulfide bond" evidence="13">
    <location>
        <begin position="757"/>
        <end position="783"/>
    </location>
</feature>
<evidence type="ECO:0000256" key="4">
    <source>
        <dbReference type="ARBA" id="ARBA00022801"/>
    </source>
</evidence>
<dbReference type="OMA" id="IMLKNYN"/>
<dbReference type="CDD" id="cd13154">
    <property type="entry name" value="KOW_Mtr4"/>
    <property type="match status" value="1"/>
</dbReference>
<proteinExistence type="evidence at protein level"/>
<dbReference type="InterPro" id="IPR014001">
    <property type="entry name" value="Helicase_ATP-bd"/>
</dbReference>
<protein>
    <submittedName>
        <fullName evidence="11">ATP dependent RNA helicase (Dob1)-like protein</fullName>
    </submittedName>
</protein>
<dbReference type="RefSeq" id="XP_006690734.1">
    <property type="nucleotide sequence ID" value="XM_006690671.1"/>
</dbReference>
<dbReference type="InterPro" id="IPR027417">
    <property type="entry name" value="P-loop_NTPase"/>
</dbReference>
<dbReference type="AlphaFoldDB" id="G0RZ64"/>
<evidence type="ECO:0007829" key="14">
    <source>
        <dbReference type="PDB" id="6YGU"/>
    </source>
</evidence>
<dbReference type="GO" id="GO:0005634">
    <property type="term" value="C:nucleus"/>
    <property type="evidence" value="ECO:0007669"/>
    <property type="project" value="UniProtKB-SubCell"/>
</dbReference>
<evidence type="ECO:0000256" key="3">
    <source>
        <dbReference type="ARBA" id="ARBA00022741"/>
    </source>
</evidence>
<dbReference type="Pfam" id="PF00270">
    <property type="entry name" value="DEAD"/>
    <property type="match status" value="1"/>
</dbReference>
<dbReference type="SMART" id="SM01142">
    <property type="entry name" value="DSHCT"/>
    <property type="match status" value="1"/>
</dbReference>
<dbReference type="InterPro" id="IPR025696">
    <property type="entry name" value="Beta-barrel_MTR4"/>
</dbReference>
<sequence length="1097" mass="123807">MDDLFAVFEEQPRAPKKRKADDTPDVEMTDGANGGANGDANGDANGAAAPAKEEAVANGNEEIPSTDEPTTPANGDDSNNSFLKRPKMQDEAEPIITDTFQTAESREVTAAQGFAPTVESEPLVLSHNIQHQVALPPDLDYEYIPLSEHKPPAEPARTYPFKLDPFQAMSVASIERDESVLVSAHTSAGKTVVAEYAIAQCLKRNQRVIYTSPIKALSNQKFRDFQAEFGDVGLMTGDVTINPTASCLVMTTEILRSMLYRGSEIMREVAWVIFDEIHYMRDKTRGVVWEETIILLPDKVRYVFLSATIPNAYQFAEWIAKIHRQACHVVYTDFRPTPLQNYFFPAGGKGIYLIVDEKGNFKEHNFNQAMSAIEQSKGADSADPNARMKGRGKNKRIHTGEATDGKSDIAKIIKLIIKKNFQPVIVFNFSKRECEQLALATSSLKFNSPQEEELVNSVFGNAIGQLSEDDRQLPQISNILPLLRKGIGVHHSGLLPILKETIEILFQEGLIKVLFATETFSIGLNMPARTVVFSQVTKWDGKTRRPLTPSEYIQMAGRAGRRGLDDRGIVIMMVDEKLEPEVARSVVVGQQDRLNSAFHLGYNMILNLLRIEAISPEYMLERCFFQFQTAHSIPQLERELAALQQERDSMIIPDEALIKDYHSIREQIDQYTKDMVLVMQHPTNCVKYINPGRLMHVVTSDGTDFGWGVIINFYERRPERNNPNPGWSPQESYVVEVLLRLSSDSGSVDSKLKDNQCIPAGIAPVTQKNDPGRWEVVPCLLSCMHGLSQIKLHVPDKKSGGSMDDPETRRRVGKSLLEVQRRFEDGIPHMDPIENMHIRDVEFKKLLRKIEVLESRLVANPLHNSPLLAELWEKLQYKLSLQDKIKEKKKEISRAHSIAQMDELKSRKRVLRRLGFINDAEVVQMKARVACEISSTEGHELLLAELLFNRFFNELSPEVIAAVLSVFIFDEKVETTAALKEDLAKPYREIQAQARIIAKVSAESKLDVNEDEYVNSLKWQLMETVLAWANGQPFSEVCKMSNAYEGSLIRLFRRLEELLRQMAEAAKVMGSDELREKFETSLAKIRRDIVSFNSLYL</sequence>
<dbReference type="OrthoDB" id="64767at2759"/>
<feature type="domain" description="Helicase C-terminal" evidence="10">
    <location>
        <begin position="411"/>
        <end position="612"/>
    </location>
</feature>
<evidence type="ECO:0000259" key="9">
    <source>
        <dbReference type="PROSITE" id="PS51192"/>
    </source>
</evidence>
<evidence type="ECO:0000256" key="2">
    <source>
        <dbReference type="ARBA" id="ARBA00010140"/>
    </source>
</evidence>
<dbReference type="CDD" id="cd18795">
    <property type="entry name" value="SF2_C_Ski2"/>
    <property type="match status" value="1"/>
</dbReference>
<evidence type="ECO:0000256" key="8">
    <source>
        <dbReference type="SAM" id="MobiDB-lite"/>
    </source>
</evidence>
<dbReference type="InterPro" id="IPR050699">
    <property type="entry name" value="RNA-DNA_Helicase"/>
</dbReference>
<dbReference type="HOGENOM" id="CLU_002902_0_1_1"/>
<evidence type="ECO:0000256" key="1">
    <source>
        <dbReference type="ARBA" id="ARBA00004123"/>
    </source>
</evidence>
<reference evidence="13 14" key="2">
    <citation type="journal article" date="2021" name="Nat. Commun.">
        <title>The zinc-finger protein Red1 orchestrates MTREC submodules and binds the Mtl1 helicase arch domain.</title>
        <authorList>
            <person name="Dobrev N."/>
            <person name="Ahmed Y.L."/>
            <person name="Sivadas A."/>
            <person name="Soni K."/>
            <person name="Fischer T."/>
            <person name="Sinning I."/>
        </authorList>
    </citation>
    <scope>X-RAY CRYSTALLOGRAPHY (1.99 ANGSTROMS) OF 654-865</scope>
    <scope>DISULFIDE BONDS</scope>
</reference>
<evidence type="ECO:0000259" key="10">
    <source>
        <dbReference type="PROSITE" id="PS51194"/>
    </source>
</evidence>
<evidence type="ECO:0007829" key="13">
    <source>
        <dbReference type="PDB" id="6YFV"/>
    </source>
</evidence>
<dbReference type="Pfam" id="PF08148">
    <property type="entry name" value="DSHCT"/>
    <property type="match status" value="1"/>
</dbReference>
<dbReference type="InterPro" id="IPR001650">
    <property type="entry name" value="Helicase_C-like"/>
</dbReference>
<dbReference type="GO" id="GO:0000460">
    <property type="term" value="P:maturation of 5.8S rRNA"/>
    <property type="evidence" value="ECO:0007669"/>
    <property type="project" value="TreeGrafter"/>
</dbReference>
<evidence type="ECO:0000313" key="11">
    <source>
        <dbReference type="EMBL" id="EGS23492.1"/>
    </source>
</evidence>
<dbReference type="SMART" id="SM00487">
    <property type="entry name" value="DEXDc"/>
    <property type="match status" value="1"/>
</dbReference>
<dbReference type="PROSITE" id="PS51192">
    <property type="entry name" value="HELICASE_ATP_BIND_1"/>
    <property type="match status" value="1"/>
</dbReference>
<accession>G0RZ64</accession>
<dbReference type="GO" id="GO:0006401">
    <property type="term" value="P:RNA catabolic process"/>
    <property type="evidence" value="ECO:0007669"/>
    <property type="project" value="InterPro"/>
</dbReference>
<dbReference type="InterPro" id="IPR011545">
    <property type="entry name" value="DEAD/DEAH_box_helicase_dom"/>
</dbReference>
<keyword evidence="4" id="KW-0378">Hydrolase</keyword>
<dbReference type="Gene3D" id="1.10.3380.30">
    <property type="match status" value="1"/>
</dbReference>
<keyword evidence="3" id="KW-0547">Nucleotide-binding</keyword>
<dbReference type="FunFam" id="3.40.50.300:FF:000083">
    <property type="entry name" value="ATP-dependent RNA helicase DOB1"/>
    <property type="match status" value="1"/>
</dbReference>
<dbReference type="CDD" id="cd18024">
    <property type="entry name" value="DEXHc_Mtr4-like"/>
    <property type="match status" value="1"/>
</dbReference>
<dbReference type="FunFam" id="2.40.30.300:FF:000001">
    <property type="entry name" value="Mtr4 exosome RNA helicase"/>
    <property type="match status" value="1"/>
</dbReference>
<gene>
    <name evidence="11" type="ORF">CTHT_0001850</name>
</gene>
<comment type="subcellular location">
    <subcellularLocation>
        <location evidence="1">Nucleus</location>
    </subcellularLocation>
</comment>
<dbReference type="PANTHER" id="PTHR12131">
    <property type="entry name" value="ATP-DEPENDENT RNA AND DNA HELICASE"/>
    <property type="match status" value="1"/>
</dbReference>
<dbReference type="Pfam" id="PF13234">
    <property type="entry name" value="MTR4_beta-barrel"/>
    <property type="match status" value="1"/>
</dbReference>
<feature type="region of interest" description="Disordered" evidence="8">
    <location>
        <begin position="1"/>
        <end position="92"/>
    </location>
</feature>